<comment type="subcellular location">
    <subcellularLocation>
        <location evidence="1">Nucleus</location>
    </subcellularLocation>
</comment>
<dbReference type="InterPro" id="IPR003657">
    <property type="entry name" value="WRKY_dom"/>
</dbReference>
<feature type="domain" description="WRKY" evidence="6">
    <location>
        <begin position="97"/>
        <end position="155"/>
    </location>
</feature>
<comment type="caution">
    <text evidence="8">The sequence shown here is derived from an EMBL/GenBank/DDBJ whole genome shotgun (WGS) entry which is preliminary data.</text>
</comment>
<dbReference type="Proteomes" id="UP000636800">
    <property type="component" value="Chromosome 3"/>
</dbReference>
<keyword evidence="3" id="KW-0238">DNA-binding</keyword>
<name>A0A835RR63_VANPL</name>
<dbReference type="OrthoDB" id="2021064at2759"/>
<dbReference type="EMBL" id="JADCNM010000003">
    <property type="protein sequence ID" value="KAG0490472.1"/>
    <property type="molecule type" value="Genomic_DNA"/>
</dbReference>
<evidence type="ECO:0000313" key="7">
    <source>
        <dbReference type="EMBL" id="KAG0488728.1"/>
    </source>
</evidence>
<dbReference type="AlphaFoldDB" id="A0A835RR63"/>
<dbReference type="EMBL" id="JADCNL010000003">
    <property type="protein sequence ID" value="KAG0488728.1"/>
    <property type="molecule type" value="Genomic_DNA"/>
</dbReference>
<proteinExistence type="predicted"/>
<keyword evidence="2" id="KW-0805">Transcription regulation</keyword>
<dbReference type="InterPro" id="IPR044810">
    <property type="entry name" value="WRKY_plant"/>
</dbReference>
<organism evidence="8 10">
    <name type="scientific">Vanilla planifolia</name>
    <name type="common">Vanilla</name>
    <dbReference type="NCBI Taxonomy" id="51239"/>
    <lineage>
        <taxon>Eukaryota</taxon>
        <taxon>Viridiplantae</taxon>
        <taxon>Streptophyta</taxon>
        <taxon>Embryophyta</taxon>
        <taxon>Tracheophyta</taxon>
        <taxon>Spermatophyta</taxon>
        <taxon>Magnoliopsida</taxon>
        <taxon>Liliopsida</taxon>
        <taxon>Asparagales</taxon>
        <taxon>Orchidaceae</taxon>
        <taxon>Vanilloideae</taxon>
        <taxon>Vanilleae</taxon>
        <taxon>Vanilla</taxon>
    </lineage>
</organism>
<dbReference type="SMART" id="SM00774">
    <property type="entry name" value="WRKY"/>
    <property type="match status" value="1"/>
</dbReference>
<evidence type="ECO:0000313" key="10">
    <source>
        <dbReference type="Proteomes" id="UP000639772"/>
    </source>
</evidence>
<reference evidence="9 10" key="1">
    <citation type="journal article" date="2020" name="Nat. Food">
        <title>A phased Vanilla planifolia genome enables genetic improvement of flavour and production.</title>
        <authorList>
            <person name="Hasing T."/>
            <person name="Tang H."/>
            <person name="Brym M."/>
            <person name="Khazi F."/>
            <person name="Huang T."/>
            <person name="Chambers A.H."/>
        </authorList>
    </citation>
    <scope>NUCLEOTIDE SEQUENCE [LARGE SCALE GENOMIC DNA]</scope>
    <source>
        <tissue evidence="8">Leaf</tissue>
    </source>
</reference>
<evidence type="ECO:0000256" key="4">
    <source>
        <dbReference type="ARBA" id="ARBA00023163"/>
    </source>
</evidence>
<keyword evidence="4" id="KW-0804">Transcription</keyword>
<sequence>MADYKDDFAVSAADHLSKGYERLTQLRALLLSSSTEPQPTSLTIDLLDKSLFCLSNALSQLKISPRTSGASSLDVHSNKRKRRLHSWTITTTVPHFDGHEWRKYGQKRIHGAAFPRSYYKCAHGKEQGCLATKTVQQLESSADPLQFEVSYSLRHTCKDMEADPLLAMDSSTATSLSLSGAQEASPQPLLSDLQDANYEAFSEPESLMEAMLIEAGELNAEQNMEQPFGVWDIDLEWASSHGHDI</sequence>
<keyword evidence="9" id="KW-1185">Reference proteome</keyword>
<protein>
    <recommendedName>
        <fullName evidence="6">WRKY domain-containing protein</fullName>
    </recommendedName>
</protein>
<keyword evidence="5" id="KW-0539">Nucleus</keyword>
<gene>
    <name evidence="8" type="ORF">HPP92_007335</name>
    <name evidence="7" type="ORF">HPP92_007539</name>
</gene>
<evidence type="ECO:0000259" key="6">
    <source>
        <dbReference type="PROSITE" id="PS50811"/>
    </source>
</evidence>
<evidence type="ECO:0000256" key="1">
    <source>
        <dbReference type="ARBA" id="ARBA00004123"/>
    </source>
</evidence>
<dbReference type="SUPFAM" id="SSF118290">
    <property type="entry name" value="WRKY DNA-binding domain"/>
    <property type="match status" value="1"/>
</dbReference>
<dbReference type="InterPro" id="IPR036576">
    <property type="entry name" value="WRKY_dom_sf"/>
</dbReference>
<dbReference type="Gene3D" id="2.20.25.80">
    <property type="entry name" value="WRKY domain"/>
    <property type="match status" value="1"/>
</dbReference>
<dbReference type="GO" id="GO:0003700">
    <property type="term" value="F:DNA-binding transcription factor activity"/>
    <property type="evidence" value="ECO:0007669"/>
    <property type="project" value="InterPro"/>
</dbReference>
<dbReference type="Proteomes" id="UP000639772">
    <property type="component" value="Chromosome 3"/>
</dbReference>
<dbReference type="Pfam" id="PF03106">
    <property type="entry name" value="WRKY"/>
    <property type="match status" value="1"/>
</dbReference>
<accession>A0A835RR63</accession>
<evidence type="ECO:0000313" key="8">
    <source>
        <dbReference type="EMBL" id="KAG0490472.1"/>
    </source>
</evidence>
<dbReference type="PANTHER" id="PTHR31282">
    <property type="entry name" value="WRKY TRANSCRIPTION FACTOR 21-RELATED"/>
    <property type="match status" value="1"/>
</dbReference>
<dbReference type="GO" id="GO:0005634">
    <property type="term" value="C:nucleus"/>
    <property type="evidence" value="ECO:0007669"/>
    <property type="project" value="UniProtKB-SubCell"/>
</dbReference>
<evidence type="ECO:0000256" key="3">
    <source>
        <dbReference type="ARBA" id="ARBA00023125"/>
    </source>
</evidence>
<dbReference type="PROSITE" id="PS50811">
    <property type="entry name" value="WRKY"/>
    <property type="match status" value="1"/>
</dbReference>
<evidence type="ECO:0000256" key="2">
    <source>
        <dbReference type="ARBA" id="ARBA00023015"/>
    </source>
</evidence>
<evidence type="ECO:0000313" key="9">
    <source>
        <dbReference type="Proteomes" id="UP000636800"/>
    </source>
</evidence>
<dbReference type="GO" id="GO:0043565">
    <property type="term" value="F:sequence-specific DNA binding"/>
    <property type="evidence" value="ECO:0007669"/>
    <property type="project" value="InterPro"/>
</dbReference>
<evidence type="ECO:0000256" key="5">
    <source>
        <dbReference type="ARBA" id="ARBA00023242"/>
    </source>
</evidence>